<name>A0A8J6E1G5_9EUKA</name>
<dbReference type="Proteomes" id="UP000717585">
    <property type="component" value="Unassembled WGS sequence"/>
</dbReference>
<dbReference type="Gene3D" id="3.30.900.10">
    <property type="entry name" value="HORMA domain"/>
    <property type="match status" value="1"/>
</dbReference>
<proteinExistence type="predicted"/>
<accession>A0A8J6E1G5</accession>
<gene>
    <name evidence="1" type="ORF">J8273_2055</name>
</gene>
<dbReference type="InterPro" id="IPR036570">
    <property type="entry name" value="HORMA_dom_sf"/>
</dbReference>
<evidence type="ECO:0000313" key="2">
    <source>
        <dbReference type="Proteomes" id="UP000717585"/>
    </source>
</evidence>
<organism evidence="1 2">
    <name type="scientific">Carpediemonas membranifera</name>
    <dbReference type="NCBI Taxonomy" id="201153"/>
    <lineage>
        <taxon>Eukaryota</taxon>
        <taxon>Metamonada</taxon>
        <taxon>Carpediemonas-like organisms</taxon>
        <taxon>Carpediemonas</taxon>
    </lineage>
</organism>
<evidence type="ECO:0000313" key="1">
    <source>
        <dbReference type="EMBL" id="KAG9396324.1"/>
    </source>
</evidence>
<dbReference type="AlphaFoldDB" id="A0A8J6E1G5"/>
<sequence length="512" mass="55797">MSDRALTTRAIFRKIIQIVLSARIDAEFLLPGATPAADLFSLSLPSSELINRTLDDIFGTSAVSPTALCIDILTVPPSRAPCRPHFLPGTDSDQATLLERWTFIRPTTSTIVRSQDRAAVASFCRHLYSRLRILPTSSLGSIATQVESTLENAEFVRMPVLFAISLSQKSPSMMSFAAKSSRLTMSSPAGMKAELQFLARPDVEDVVRESILASQSGSGRPAQRSAEDLLDFANSSSSRPHTVIADFYSPPIESVMMAPIVAGQTDNVFQSVPRAELSGLSMSSAAVDQMWNIPDTFPPNMMAGIRPKAPPTTTLMPPPMYDREAASPGGTQPHATSLDEEMASILKTLVIGDEHDPFKLPELGPIAQDENLAPLMNFNLTNRYMPPDVGRNKLRSLPTAPFTVPEYRTPQDKSIDDLEGVGAALLALECAKRALGVPASANDIRVTPMTVERDINRDLLADRNSVTIFPEDEDSTDFVLPPETRDNIEGVYSDYRGRVGQYKDLVKFLANG</sequence>
<comment type="caution">
    <text evidence="1">The sequence shown here is derived from an EMBL/GenBank/DDBJ whole genome shotgun (WGS) entry which is preliminary data.</text>
</comment>
<protein>
    <submittedName>
        <fullName evidence="1">Uncharacterized protein</fullName>
    </submittedName>
</protein>
<keyword evidence="2" id="KW-1185">Reference proteome</keyword>
<dbReference type="EMBL" id="JAHDYR010000006">
    <property type="protein sequence ID" value="KAG9396324.1"/>
    <property type="molecule type" value="Genomic_DNA"/>
</dbReference>
<reference evidence="1" key="1">
    <citation type="submission" date="2021-05" db="EMBL/GenBank/DDBJ databases">
        <title>A free-living protist that lacks canonical eukaryotic 1 DNA replication and segregation systems.</title>
        <authorList>
            <person name="Salas-Leiva D.E."/>
            <person name="Tromer E.C."/>
            <person name="Curtis B.A."/>
            <person name="Jerlstrom-Hultqvist J."/>
            <person name="Kolisko M."/>
            <person name="Yi Z."/>
            <person name="Salas-Leiva J.S."/>
            <person name="Gallot-Lavallee L."/>
            <person name="Kops G.J.P.L."/>
            <person name="Archibald J.M."/>
            <person name="Simpson A.G.B."/>
            <person name="Roger A.J."/>
        </authorList>
    </citation>
    <scope>NUCLEOTIDE SEQUENCE</scope>
    <source>
        <strain evidence="1">BICM</strain>
    </source>
</reference>